<dbReference type="AlphaFoldDB" id="A0A2S7WET9"/>
<dbReference type="GO" id="GO:0004622">
    <property type="term" value="F:phosphatidylcholine lysophospholipase activity"/>
    <property type="evidence" value="ECO:0007669"/>
    <property type="project" value="TreeGrafter"/>
</dbReference>
<feature type="domain" description="SGNH hydrolase-type esterase" evidence="1">
    <location>
        <begin position="64"/>
        <end position="209"/>
    </location>
</feature>
<sequence>MDKYVVLFIIGSLVSVSNIFSQFKPIYAEEIQAIKTFEKIYLPPKNPIVFVGSSSIRLWKNIEKKFEKYKVINKGLGGAQVKDIIRYADQLIFDYKPSQIVLYIGENDLKYPVNSSDSIFENTKKLLSMIREKMPDVPVVYISIKPSPANDLYRNKMIQTNNLMRKYIETESNMTFVDVYKDMLTSNGGYRHELFASDKLHMKAEGYKIWQRILKPYLLKQPR</sequence>
<organism evidence="2 3">
    <name type="scientific">Polaribacter gangjinensis</name>
    <dbReference type="NCBI Taxonomy" id="574710"/>
    <lineage>
        <taxon>Bacteria</taxon>
        <taxon>Pseudomonadati</taxon>
        <taxon>Bacteroidota</taxon>
        <taxon>Flavobacteriia</taxon>
        <taxon>Flavobacteriales</taxon>
        <taxon>Flavobacteriaceae</taxon>
    </lineage>
</organism>
<evidence type="ECO:0000259" key="1">
    <source>
        <dbReference type="Pfam" id="PF13472"/>
    </source>
</evidence>
<dbReference type="PANTHER" id="PTHR30383:SF5">
    <property type="entry name" value="SGNH HYDROLASE-TYPE ESTERASE DOMAIN-CONTAINING PROTEIN"/>
    <property type="match status" value="1"/>
</dbReference>
<reference evidence="2 3" key="1">
    <citation type="submission" date="2016-12" db="EMBL/GenBank/DDBJ databases">
        <title>Trade-off between light-utilization and light-protection in marine flavobacteria.</title>
        <authorList>
            <person name="Kumagai Y."/>
            <person name="Yoshizawa S."/>
            <person name="Kogure K."/>
            <person name="Iwasaki W."/>
        </authorList>
    </citation>
    <scope>NUCLEOTIDE SEQUENCE [LARGE SCALE GENOMIC DNA]</scope>
    <source>
        <strain evidence="2 3">KCTC 22729</strain>
    </source>
</reference>
<dbReference type="InterPro" id="IPR036514">
    <property type="entry name" value="SGNH_hydro_sf"/>
</dbReference>
<accession>A0A2S7WET9</accession>
<dbReference type="PANTHER" id="PTHR30383">
    <property type="entry name" value="THIOESTERASE 1/PROTEASE 1/LYSOPHOSPHOLIPASE L1"/>
    <property type="match status" value="1"/>
</dbReference>
<keyword evidence="3" id="KW-1185">Reference proteome</keyword>
<dbReference type="EMBL" id="MSCL01000001">
    <property type="protein sequence ID" value="PQJ76130.1"/>
    <property type="molecule type" value="Genomic_DNA"/>
</dbReference>
<proteinExistence type="predicted"/>
<gene>
    <name evidence="2" type="ORF">BTO13_04385</name>
</gene>
<protein>
    <recommendedName>
        <fullName evidence="1">SGNH hydrolase-type esterase domain-containing protein</fullName>
    </recommendedName>
</protein>
<name>A0A2S7WET9_9FLAO</name>
<evidence type="ECO:0000313" key="3">
    <source>
        <dbReference type="Proteomes" id="UP000237608"/>
    </source>
</evidence>
<dbReference type="Pfam" id="PF13472">
    <property type="entry name" value="Lipase_GDSL_2"/>
    <property type="match status" value="1"/>
</dbReference>
<dbReference type="InterPro" id="IPR051532">
    <property type="entry name" value="Ester_Hydrolysis_Enzymes"/>
</dbReference>
<dbReference type="Proteomes" id="UP000237608">
    <property type="component" value="Unassembled WGS sequence"/>
</dbReference>
<comment type="caution">
    <text evidence="2">The sequence shown here is derived from an EMBL/GenBank/DDBJ whole genome shotgun (WGS) entry which is preliminary data.</text>
</comment>
<dbReference type="SUPFAM" id="SSF52266">
    <property type="entry name" value="SGNH hydrolase"/>
    <property type="match status" value="1"/>
</dbReference>
<evidence type="ECO:0000313" key="2">
    <source>
        <dbReference type="EMBL" id="PQJ76130.1"/>
    </source>
</evidence>
<dbReference type="Gene3D" id="3.40.50.1110">
    <property type="entry name" value="SGNH hydrolase"/>
    <property type="match status" value="1"/>
</dbReference>
<dbReference type="InterPro" id="IPR013830">
    <property type="entry name" value="SGNH_hydro"/>
</dbReference>